<feature type="non-terminal residue" evidence="1">
    <location>
        <position position="1"/>
    </location>
</feature>
<keyword evidence="2" id="KW-1185">Reference proteome</keyword>
<proteinExistence type="predicted"/>
<name>A0AAE0T8T9_9BIVA</name>
<reference evidence="1" key="2">
    <citation type="journal article" date="2021" name="Genome Biol. Evol.">
        <title>Developing a high-quality reference genome for a parasitic bivalve with doubly uniparental inheritance (Bivalvia: Unionida).</title>
        <authorList>
            <person name="Smith C.H."/>
        </authorList>
    </citation>
    <scope>NUCLEOTIDE SEQUENCE</scope>
    <source>
        <strain evidence="1">CHS0354</strain>
        <tissue evidence="1">Mantle</tissue>
    </source>
</reference>
<dbReference type="Gene3D" id="2.120.10.30">
    <property type="entry name" value="TolB, C-terminal domain"/>
    <property type="match status" value="1"/>
</dbReference>
<dbReference type="EMBL" id="JAEAOA010000308">
    <property type="protein sequence ID" value="KAK3605318.1"/>
    <property type="molecule type" value="Genomic_DNA"/>
</dbReference>
<gene>
    <name evidence="1" type="ORF">CHS0354_003965</name>
</gene>
<evidence type="ECO:0000313" key="1">
    <source>
        <dbReference type="EMBL" id="KAK3605318.1"/>
    </source>
</evidence>
<reference evidence="1" key="1">
    <citation type="journal article" date="2021" name="Genome Biol. Evol.">
        <title>A High-Quality Reference Genome for a Parasitic Bivalve with Doubly Uniparental Inheritance (Bivalvia: Unionida).</title>
        <authorList>
            <person name="Smith C.H."/>
        </authorList>
    </citation>
    <scope>NUCLEOTIDE SEQUENCE</scope>
    <source>
        <strain evidence="1">CHS0354</strain>
    </source>
</reference>
<dbReference type="InterPro" id="IPR011042">
    <property type="entry name" value="6-blade_b-propeller_TolB-like"/>
</dbReference>
<dbReference type="Proteomes" id="UP001195483">
    <property type="component" value="Unassembled WGS sequence"/>
</dbReference>
<organism evidence="1 2">
    <name type="scientific">Potamilus streckersoni</name>
    <dbReference type="NCBI Taxonomy" id="2493646"/>
    <lineage>
        <taxon>Eukaryota</taxon>
        <taxon>Metazoa</taxon>
        <taxon>Spiralia</taxon>
        <taxon>Lophotrochozoa</taxon>
        <taxon>Mollusca</taxon>
        <taxon>Bivalvia</taxon>
        <taxon>Autobranchia</taxon>
        <taxon>Heteroconchia</taxon>
        <taxon>Palaeoheterodonta</taxon>
        <taxon>Unionida</taxon>
        <taxon>Unionoidea</taxon>
        <taxon>Unionidae</taxon>
        <taxon>Ambleminae</taxon>
        <taxon>Lampsilini</taxon>
        <taxon>Potamilus</taxon>
    </lineage>
</organism>
<accession>A0AAE0T8T9</accession>
<evidence type="ECO:0000313" key="2">
    <source>
        <dbReference type="Proteomes" id="UP001195483"/>
    </source>
</evidence>
<dbReference type="AlphaFoldDB" id="A0AAE0T8T9"/>
<protein>
    <submittedName>
        <fullName evidence="1">Uncharacterized protein</fullName>
    </submittedName>
</protein>
<comment type="caution">
    <text evidence="1">The sequence shown here is derived from an EMBL/GenBank/DDBJ whole genome shotgun (WGS) entry which is preliminary data.</text>
</comment>
<reference evidence="1" key="3">
    <citation type="submission" date="2023-05" db="EMBL/GenBank/DDBJ databases">
        <authorList>
            <person name="Smith C.H."/>
        </authorList>
    </citation>
    <scope>NUCLEOTIDE SEQUENCE</scope>
    <source>
        <strain evidence="1">CHS0354</strain>
        <tissue evidence="1">Mantle</tissue>
    </source>
</reference>
<sequence>MTTKPFTKADFLSADGDYTLQQAYAYHRYTRNIYKNSNFTIDLSGQNIWTPLHKELSRAYVKLSVDWISHNIYWTDPEYKWIIPQSLLGNGTSMYFVLIHDNLHGPHGLALDPIEA</sequence>